<evidence type="ECO:0000313" key="3">
    <source>
        <dbReference type="Proteomes" id="UP000525078"/>
    </source>
</evidence>
<gene>
    <name evidence="2" type="ORF">F8388_018624</name>
</gene>
<comment type="caution">
    <text evidence="2">The sequence shown here is derived from an EMBL/GenBank/DDBJ whole genome shotgun (WGS) entry which is preliminary data.</text>
</comment>
<sequence length="522" mass="60016">MEETQEIVLTQMRKSVEKLGSSTEKHGDSTLMRFLIARSMDPDKAANMFVQWQKWRASLVPNGFISDSEVSDELAAKKIYLQSLSNKGFPVMIVKGSKHFPSKDQLQFKKFVVHILDKTIASSFKGREIGNEKLIGVLDLKNISYKNIDARALITGFQFLQSYYPERLAKCFLLNMPWFFVSVWRLVSRFLEKATLDKESPHYEQVSVYSGAKLYCDCDQQRGKKSFCRRSWRRNLARRVWGTSKTKSDPRGRIGTIGGLMNVKNSQRFGLTAIKWLAVMGETQEITLTQMRTSVEKLGSSTEKHGDPTLMRFLIARSMDPNKAAKMYVQWQKWRASLVPNDFISDSEVTEELAAKKIYLQSLSNKGFPVFICEGSKHFPSKDQLQFKKFVVHLLDKSIASSFKGREIGNEKLIGVLDLKNISYKNVDARGMITGFQFLQAYYPERLAKCFILNMPWFFVSVWRLISRFLDKATLEKIVIVTSDDERRDFVKEVGEETLPEEYGGRAKLRPLQEVKLVPLED</sequence>
<dbReference type="EMBL" id="JAATIP010000134">
    <property type="protein sequence ID" value="KAF4368500.1"/>
    <property type="molecule type" value="Genomic_DNA"/>
</dbReference>
<evidence type="ECO:0000259" key="1">
    <source>
        <dbReference type="PROSITE" id="PS50191"/>
    </source>
</evidence>
<proteinExistence type="predicted"/>
<dbReference type="PANTHER" id="PTHR46277">
    <property type="entry name" value="OS03G0850700 PROTEIN"/>
    <property type="match status" value="1"/>
</dbReference>
<dbReference type="InterPro" id="IPR036273">
    <property type="entry name" value="CRAL/TRIO_N_dom_sf"/>
</dbReference>
<name>A0A7J6FFF1_CANSA</name>
<dbReference type="SMART" id="SM01100">
    <property type="entry name" value="CRAL_TRIO_N"/>
    <property type="match status" value="2"/>
</dbReference>
<feature type="domain" description="CRAL-TRIO" evidence="1">
    <location>
        <begin position="346"/>
        <end position="511"/>
    </location>
</feature>
<protein>
    <recommendedName>
        <fullName evidence="1">CRAL-TRIO domain-containing protein</fullName>
    </recommendedName>
</protein>
<dbReference type="InterPro" id="IPR001251">
    <property type="entry name" value="CRAL-TRIO_dom"/>
</dbReference>
<dbReference type="AlphaFoldDB" id="A0A7J6FFF1"/>
<dbReference type="PROSITE" id="PS50191">
    <property type="entry name" value="CRAL_TRIO"/>
    <property type="match status" value="2"/>
</dbReference>
<dbReference type="SMART" id="SM00516">
    <property type="entry name" value="SEC14"/>
    <property type="match status" value="2"/>
</dbReference>
<dbReference type="CDD" id="cd00170">
    <property type="entry name" value="SEC14"/>
    <property type="match status" value="2"/>
</dbReference>
<feature type="domain" description="CRAL-TRIO" evidence="1">
    <location>
        <begin position="67"/>
        <end position="198"/>
    </location>
</feature>
<evidence type="ECO:0000313" key="2">
    <source>
        <dbReference type="EMBL" id="KAF4368500.1"/>
    </source>
</evidence>
<dbReference type="SUPFAM" id="SSF46938">
    <property type="entry name" value="CRAL/TRIO N-terminal domain"/>
    <property type="match status" value="2"/>
</dbReference>
<dbReference type="SUPFAM" id="SSF52087">
    <property type="entry name" value="CRAL/TRIO domain"/>
    <property type="match status" value="2"/>
</dbReference>
<dbReference type="Gene3D" id="3.40.525.10">
    <property type="entry name" value="CRAL-TRIO lipid binding domain"/>
    <property type="match status" value="2"/>
</dbReference>
<reference evidence="2 3" key="1">
    <citation type="journal article" date="2020" name="bioRxiv">
        <title>Sequence and annotation of 42 cannabis genomes reveals extensive copy number variation in cannabinoid synthesis and pathogen resistance genes.</title>
        <authorList>
            <person name="Mckernan K.J."/>
            <person name="Helbert Y."/>
            <person name="Kane L.T."/>
            <person name="Ebling H."/>
            <person name="Zhang L."/>
            <person name="Liu B."/>
            <person name="Eaton Z."/>
            <person name="Mclaughlin S."/>
            <person name="Kingan S."/>
            <person name="Baybayan P."/>
            <person name="Concepcion G."/>
            <person name="Jordan M."/>
            <person name="Riva A."/>
            <person name="Barbazuk W."/>
            <person name="Harkins T."/>
        </authorList>
    </citation>
    <scope>NUCLEOTIDE SEQUENCE [LARGE SCALE GENOMIC DNA]</scope>
    <source>
        <strain evidence="3">cv. Jamaican Lion 4</strain>
        <tissue evidence="2">Leaf</tissue>
    </source>
</reference>
<dbReference type="PANTHER" id="PTHR46277:SF7">
    <property type="entry name" value="CRAL-TRIO DOMAIN-CONTAINING PROTEIN"/>
    <property type="match status" value="1"/>
</dbReference>
<organism evidence="2 3">
    <name type="scientific">Cannabis sativa</name>
    <name type="common">Hemp</name>
    <name type="synonym">Marijuana</name>
    <dbReference type="NCBI Taxonomy" id="3483"/>
    <lineage>
        <taxon>Eukaryota</taxon>
        <taxon>Viridiplantae</taxon>
        <taxon>Streptophyta</taxon>
        <taxon>Embryophyta</taxon>
        <taxon>Tracheophyta</taxon>
        <taxon>Spermatophyta</taxon>
        <taxon>Magnoliopsida</taxon>
        <taxon>eudicotyledons</taxon>
        <taxon>Gunneridae</taxon>
        <taxon>Pentapetalae</taxon>
        <taxon>rosids</taxon>
        <taxon>fabids</taxon>
        <taxon>Rosales</taxon>
        <taxon>Cannabaceae</taxon>
        <taxon>Cannabis</taxon>
    </lineage>
</organism>
<accession>A0A7J6FFF1</accession>
<dbReference type="InterPro" id="IPR011074">
    <property type="entry name" value="CRAL/TRIO_N_dom"/>
</dbReference>
<dbReference type="Pfam" id="PF00650">
    <property type="entry name" value="CRAL_TRIO"/>
    <property type="match status" value="2"/>
</dbReference>
<dbReference type="InterPro" id="IPR036865">
    <property type="entry name" value="CRAL-TRIO_dom_sf"/>
</dbReference>
<dbReference type="Proteomes" id="UP000525078">
    <property type="component" value="Unassembled WGS sequence"/>
</dbReference>